<dbReference type="InterPro" id="IPR007047">
    <property type="entry name" value="Flp_Fap"/>
</dbReference>
<dbReference type="KEGG" id="hdu:HD_1310"/>
<dbReference type="HOGENOM" id="CLU_171854_2_1_6"/>
<keyword evidence="1" id="KW-1133">Transmembrane helix</keyword>
<reference evidence="3" key="1">
    <citation type="submission" date="2003-06" db="EMBL/GenBank/DDBJ databases">
        <title>The complete genome sequence of Haemophilus ducreyi.</title>
        <authorList>
            <person name="Munson R.S. Jr."/>
            <person name="Ray W.C."/>
            <person name="Mahairas G."/>
            <person name="Sabo P."/>
            <person name="Mungur R."/>
            <person name="Johnson L."/>
            <person name="Nguyen D."/>
            <person name="Wang J."/>
            <person name="Forst C."/>
            <person name="Hood L."/>
        </authorList>
    </citation>
    <scope>NUCLEOTIDE SEQUENCE [LARGE SCALE GENOMIC DNA]</scope>
    <source>
        <strain evidence="3">35000HP / ATCC 700724</strain>
    </source>
</reference>
<keyword evidence="3" id="KW-1185">Reference proteome</keyword>
<dbReference type="RefSeq" id="WP_010945180.1">
    <property type="nucleotide sequence ID" value="NC_002940.2"/>
</dbReference>
<dbReference type="AlphaFoldDB" id="G1UB76"/>
<dbReference type="eggNOG" id="COG3847">
    <property type="taxonomic scope" value="Bacteria"/>
</dbReference>
<evidence type="ECO:0000256" key="1">
    <source>
        <dbReference type="SAM" id="Phobius"/>
    </source>
</evidence>
<name>G1UB76_HAEDU</name>
<proteinExistence type="predicted"/>
<protein>
    <submittedName>
        <fullName evidence="2">Flp operon protein Flp3</fullName>
    </submittedName>
</protein>
<dbReference type="STRING" id="233412.HD_1310"/>
<sequence>MLITIITKPYLSMKETLISWFNCFKINQKGVTAIEYGLIAVAVAILIIAVFYSESGFLFALKEKFFQLEGGVGKAAPDSYLLNFNKGRL</sequence>
<dbReference type="Proteomes" id="UP000001022">
    <property type="component" value="Chromosome"/>
</dbReference>
<dbReference type="OrthoDB" id="5690605at2"/>
<organism evidence="2 3">
    <name type="scientific">Haemophilus ducreyi (strain 35000HP / ATCC 700724)</name>
    <dbReference type="NCBI Taxonomy" id="233412"/>
    <lineage>
        <taxon>Bacteria</taxon>
        <taxon>Pseudomonadati</taxon>
        <taxon>Pseudomonadota</taxon>
        <taxon>Gammaproteobacteria</taxon>
        <taxon>Pasteurellales</taxon>
        <taxon>Pasteurellaceae</taxon>
        <taxon>Haemophilus</taxon>
    </lineage>
</organism>
<gene>
    <name evidence="2" type="primary">flp3</name>
    <name evidence="2" type="ordered locus">HD_1310</name>
</gene>
<feature type="transmembrane region" description="Helical" evidence="1">
    <location>
        <begin position="36"/>
        <end position="61"/>
    </location>
</feature>
<keyword evidence="1" id="KW-0812">Transmembrane</keyword>
<dbReference type="EMBL" id="AE017143">
    <property type="protein sequence ID" value="AAP96131.1"/>
    <property type="molecule type" value="Genomic_DNA"/>
</dbReference>
<evidence type="ECO:0000313" key="2">
    <source>
        <dbReference type="EMBL" id="AAP96131.1"/>
    </source>
</evidence>
<dbReference type="Pfam" id="PF04964">
    <property type="entry name" value="Flp_Fap"/>
    <property type="match status" value="1"/>
</dbReference>
<keyword evidence="1" id="KW-0472">Membrane</keyword>
<accession>G1UB76</accession>
<evidence type="ECO:0000313" key="3">
    <source>
        <dbReference type="Proteomes" id="UP000001022"/>
    </source>
</evidence>